<dbReference type="EMBL" id="BT084769">
    <property type="protein sequence ID" value="ACR35122.1"/>
    <property type="molecule type" value="mRNA"/>
</dbReference>
<name>C4J1S2_MAIZE</name>
<proteinExistence type="evidence at transcript level"/>
<accession>C4J1S2</accession>
<evidence type="ECO:0000313" key="1">
    <source>
        <dbReference type="EMBL" id="ACR35122.1"/>
    </source>
</evidence>
<organism evidence="1">
    <name type="scientific">Zea mays</name>
    <name type="common">Maize</name>
    <dbReference type="NCBI Taxonomy" id="4577"/>
    <lineage>
        <taxon>Eukaryota</taxon>
        <taxon>Viridiplantae</taxon>
        <taxon>Streptophyta</taxon>
        <taxon>Embryophyta</taxon>
        <taxon>Tracheophyta</taxon>
        <taxon>Spermatophyta</taxon>
        <taxon>Magnoliopsida</taxon>
        <taxon>Liliopsida</taxon>
        <taxon>Poales</taxon>
        <taxon>Poaceae</taxon>
        <taxon>PACMAD clade</taxon>
        <taxon>Panicoideae</taxon>
        <taxon>Andropogonodae</taxon>
        <taxon>Andropogoneae</taxon>
        <taxon>Tripsacinae</taxon>
        <taxon>Zea</taxon>
    </lineage>
</organism>
<reference evidence="1" key="1">
    <citation type="journal article" date="2009" name="PLoS Genet.">
        <title>Sequencing, mapping, and analysis of 27,455 maize full-length cDNAs.</title>
        <authorList>
            <person name="Soderlund C."/>
            <person name="Descour A."/>
            <person name="Kudrna D."/>
            <person name="Bomhoff M."/>
            <person name="Boyd L."/>
            <person name="Currie J."/>
            <person name="Angelova A."/>
            <person name="Collura K."/>
            <person name="Wissotski M."/>
            <person name="Ashley E."/>
            <person name="Morrow D."/>
            <person name="Fernandes J."/>
            <person name="Walbot V."/>
            <person name="Yu Y."/>
        </authorList>
    </citation>
    <scope>NUCLEOTIDE SEQUENCE</scope>
    <source>
        <strain evidence="1">B73</strain>
    </source>
</reference>
<reference evidence="1" key="2">
    <citation type="submission" date="2012-06" db="EMBL/GenBank/DDBJ databases">
        <authorList>
            <person name="Yu Y."/>
            <person name="Currie J."/>
            <person name="Lomeli R."/>
            <person name="Angelova A."/>
            <person name="Collura K."/>
            <person name="Wissotski M."/>
            <person name="Campos D."/>
            <person name="Kudrna D."/>
            <person name="Golser W."/>
            <person name="Ashely E."/>
            <person name="Descour A."/>
            <person name="Fernandes J."/>
            <person name="Soderlund C."/>
            <person name="Walbot V."/>
        </authorList>
    </citation>
    <scope>NUCLEOTIDE SEQUENCE</scope>
    <source>
        <strain evidence="1">B73</strain>
    </source>
</reference>
<sequence>MYIQAAEESGPHG</sequence>
<protein>
    <submittedName>
        <fullName evidence="1">Uncharacterized protein</fullName>
    </submittedName>
</protein>